<dbReference type="AlphaFoldDB" id="A0A1G2F8M7"/>
<gene>
    <name evidence="1" type="ORF">A2Y98_03845</name>
</gene>
<dbReference type="STRING" id="1801992.A2Y98_03845"/>
<evidence type="ECO:0000313" key="2">
    <source>
        <dbReference type="Proteomes" id="UP000179099"/>
    </source>
</evidence>
<dbReference type="EMBL" id="MHMW01000010">
    <property type="protein sequence ID" value="OGZ34424.1"/>
    <property type="molecule type" value="Genomic_DNA"/>
</dbReference>
<evidence type="ECO:0000313" key="1">
    <source>
        <dbReference type="EMBL" id="OGZ34424.1"/>
    </source>
</evidence>
<protein>
    <recommendedName>
        <fullName evidence="3">PPM-type phosphatase domain-containing protein</fullName>
    </recommendedName>
</protein>
<proteinExistence type="predicted"/>
<accession>A0A1G2F8M7</accession>
<reference evidence="1 2" key="1">
    <citation type="journal article" date="2016" name="Nat. Commun.">
        <title>Thousands of microbial genomes shed light on interconnected biogeochemical processes in an aquifer system.</title>
        <authorList>
            <person name="Anantharaman K."/>
            <person name="Brown C.T."/>
            <person name="Hug L.A."/>
            <person name="Sharon I."/>
            <person name="Castelle C.J."/>
            <person name="Probst A.J."/>
            <person name="Thomas B.C."/>
            <person name="Singh A."/>
            <person name="Wilkins M.J."/>
            <person name="Karaoz U."/>
            <person name="Brodie E.L."/>
            <person name="Williams K.H."/>
            <person name="Hubbard S.S."/>
            <person name="Banfield J.F."/>
        </authorList>
    </citation>
    <scope>NUCLEOTIDE SEQUENCE [LARGE SCALE GENOMIC DNA]</scope>
</reference>
<organism evidence="1 2">
    <name type="scientific">Candidatus Portnoybacteria bacterium RBG_19FT_COMBO_36_7</name>
    <dbReference type="NCBI Taxonomy" id="1801992"/>
    <lineage>
        <taxon>Bacteria</taxon>
        <taxon>Candidatus Portnoyibacteriota</taxon>
    </lineage>
</organism>
<evidence type="ECO:0008006" key="3">
    <source>
        <dbReference type="Google" id="ProtNLM"/>
    </source>
</evidence>
<name>A0A1G2F8M7_9BACT</name>
<comment type="caution">
    <text evidence="1">The sequence shown here is derived from an EMBL/GenBank/DDBJ whole genome shotgun (WGS) entry which is preliminary data.</text>
</comment>
<sequence>MVVKTEEIIFKSRLSREFSNKPQTACEIFSYQPENIEQVPLGNLYIVAELSCVKDCSYLNNLLASLIKREYYLSPERGAIKSFRAALKKANGHLADLAKQGNLEWLGKFHFVCAALAKEDILLVQSGSSYAYHERQSHLVDLGRKIASDSEKPHPSKVFSRIVTGKIETGDKIVFATPKLGELLSASGLKQILGSSQNLLEISDQIEKIAREENKTMALAILLLKIEDDPPLEQKIHMAQKPKKFITPPIDLGEILK</sequence>
<dbReference type="Proteomes" id="UP000179099">
    <property type="component" value="Unassembled WGS sequence"/>
</dbReference>